<dbReference type="InterPro" id="IPR052337">
    <property type="entry name" value="SAT4-like"/>
</dbReference>
<comment type="subcellular location">
    <subcellularLocation>
        <location evidence="1">Membrane</location>
        <topology evidence="1">Multi-pass membrane protein</topology>
    </subcellularLocation>
</comment>
<dbReference type="OrthoDB" id="444631at2759"/>
<gene>
    <name evidence="9" type="ORF">LEMA_P071200.1</name>
</gene>
<dbReference type="STRING" id="985895.E4ZK17"/>
<feature type="transmembrane region" description="Helical" evidence="7">
    <location>
        <begin position="204"/>
        <end position="223"/>
    </location>
</feature>
<feature type="transmembrane region" description="Helical" evidence="7">
    <location>
        <begin position="126"/>
        <end position="155"/>
    </location>
</feature>
<feature type="transmembrane region" description="Helical" evidence="7">
    <location>
        <begin position="14"/>
        <end position="35"/>
    </location>
</feature>
<evidence type="ECO:0000256" key="3">
    <source>
        <dbReference type="ARBA" id="ARBA00022989"/>
    </source>
</evidence>
<feature type="transmembrane region" description="Helical" evidence="7">
    <location>
        <begin position="47"/>
        <end position="70"/>
    </location>
</feature>
<dbReference type="InParanoid" id="E4ZK17"/>
<feature type="region of interest" description="Disordered" evidence="6">
    <location>
        <begin position="357"/>
        <end position="387"/>
    </location>
</feature>
<keyword evidence="2 7" id="KW-0812">Transmembrane</keyword>
<proteinExistence type="inferred from homology"/>
<feature type="domain" description="Rhodopsin" evidence="8">
    <location>
        <begin position="31"/>
        <end position="267"/>
    </location>
</feature>
<dbReference type="Proteomes" id="UP000002668">
    <property type="component" value="Genome"/>
</dbReference>
<feature type="compositionally biased region" description="Basic and acidic residues" evidence="6">
    <location>
        <begin position="378"/>
        <end position="387"/>
    </location>
</feature>
<dbReference type="eggNOG" id="ENOG502S025">
    <property type="taxonomic scope" value="Eukaryota"/>
</dbReference>
<dbReference type="EMBL" id="FP929072">
    <property type="protein sequence ID" value="CBX91612.1"/>
    <property type="molecule type" value="Genomic_DNA"/>
</dbReference>
<evidence type="ECO:0000313" key="10">
    <source>
        <dbReference type="Proteomes" id="UP000002668"/>
    </source>
</evidence>
<feature type="compositionally biased region" description="Basic and acidic residues" evidence="6">
    <location>
        <begin position="359"/>
        <end position="370"/>
    </location>
</feature>
<comment type="similarity">
    <text evidence="5">Belongs to the SAT4 family.</text>
</comment>
<dbReference type="AlphaFoldDB" id="E4ZK17"/>
<dbReference type="HOGENOM" id="CLU_028200_0_4_1"/>
<evidence type="ECO:0000256" key="4">
    <source>
        <dbReference type="ARBA" id="ARBA00023136"/>
    </source>
</evidence>
<reference evidence="10" key="1">
    <citation type="journal article" date="2011" name="Nat. Commun.">
        <title>Effector diversification within compartments of the Leptosphaeria maculans genome affected by Repeat-Induced Point mutations.</title>
        <authorList>
            <person name="Rouxel T."/>
            <person name="Grandaubert J."/>
            <person name="Hane J.K."/>
            <person name="Hoede C."/>
            <person name="van de Wouw A.P."/>
            <person name="Couloux A."/>
            <person name="Dominguez V."/>
            <person name="Anthouard V."/>
            <person name="Bally P."/>
            <person name="Bourras S."/>
            <person name="Cozijnsen A.J."/>
            <person name="Ciuffetti L.M."/>
            <person name="Degrave A."/>
            <person name="Dilmaghani A."/>
            <person name="Duret L."/>
            <person name="Fudal I."/>
            <person name="Goodwin S.B."/>
            <person name="Gout L."/>
            <person name="Glaser N."/>
            <person name="Linglin J."/>
            <person name="Kema G.H.J."/>
            <person name="Lapalu N."/>
            <person name="Lawrence C.B."/>
            <person name="May K."/>
            <person name="Meyer M."/>
            <person name="Ollivier B."/>
            <person name="Poulain J."/>
            <person name="Schoch C.L."/>
            <person name="Simon A."/>
            <person name="Spatafora J.W."/>
            <person name="Stachowiak A."/>
            <person name="Turgeon B.G."/>
            <person name="Tyler B.M."/>
            <person name="Vincent D."/>
            <person name="Weissenbach J."/>
            <person name="Amselem J."/>
            <person name="Quesneville H."/>
            <person name="Oliver R.P."/>
            <person name="Wincker P."/>
            <person name="Balesdent M.-H."/>
            <person name="Howlett B.J."/>
        </authorList>
    </citation>
    <scope>NUCLEOTIDE SEQUENCE [LARGE SCALE GENOMIC DNA]</scope>
    <source>
        <strain evidence="10">JN3 / isolate v23.1.3 / race Av1-4-5-6-7-8</strain>
    </source>
</reference>
<dbReference type="PANTHER" id="PTHR33048">
    <property type="entry name" value="PTH11-LIKE INTEGRAL MEMBRANE PROTEIN (AFU_ORTHOLOGUE AFUA_5G11245)"/>
    <property type="match status" value="1"/>
</dbReference>
<dbReference type="InterPro" id="IPR049326">
    <property type="entry name" value="Rhodopsin_dom_fungi"/>
</dbReference>
<sequence>MTLSRSENPRGRQAFDISIAFTVIACVIVGMRLYTRAFLVRCPGLEDYFIFLALLSTIGFAVCIGFQVHYSMGHHIVDIEPEDSTKSLKAFWVSLIFYGLALGFQKISILLQYLRVFTTPRFTIVSWVMIVFVSVYSTWTVFGNIFTCIPVRAFWTKEPNAKCLNQFAMWFTNAGINILQDFLIIIMPMPVIRSLNLGKRQKGALIGIFAVGGFVCVVSILRLPQLVSISNSTDPTYDNAGAATWSCVEANVGIICACLPLLRPLVTRLLPGFFSSHKRTDTAPRLYSTIGTSHGRRNLQSHSAYVLNSSARHPQSKNSDEDDRDIQVITDIRVQVEDDEGNLNGWRSDVSGKSWVEMRSAKAEPHRENSTHSSTDTLVKEPSSRSA</sequence>
<protein>
    <recommendedName>
        <fullName evidence="8">Rhodopsin domain-containing protein</fullName>
    </recommendedName>
</protein>
<name>E4ZK17_LEPMJ</name>
<dbReference type="RefSeq" id="XP_003834977.1">
    <property type="nucleotide sequence ID" value="XM_003834929.1"/>
</dbReference>
<dbReference type="Pfam" id="PF20684">
    <property type="entry name" value="Fung_rhodopsin"/>
    <property type="match status" value="1"/>
</dbReference>
<evidence type="ECO:0000259" key="8">
    <source>
        <dbReference type="Pfam" id="PF20684"/>
    </source>
</evidence>
<evidence type="ECO:0000313" key="9">
    <source>
        <dbReference type="EMBL" id="CBX91612.1"/>
    </source>
</evidence>
<keyword evidence="10" id="KW-1185">Reference proteome</keyword>
<evidence type="ECO:0000256" key="2">
    <source>
        <dbReference type="ARBA" id="ARBA00022692"/>
    </source>
</evidence>
<evidence type="ECO:0000256" key="7">
    <source>
        <dbReference type="SAM" id="Phobius"/>
    </source>
</evidence>
<accession>E4ZK17</accession>
<feature type="transmembrane region" description="Helical" evidence="7">
    <location>
        <begin position="167"/>
        <end position="192"/>
    </location>
</feature>
<dbReference type="GO" id="GO:0016020">
    <property type="term" value="C:membrane"/>
    <property type="evidence" value="ECO:0007669"/>
    <property type="project" value="UniProtKB-SubCell"/>
</dbReference>
<feature type="transmembrane region" description="Helical" evidence="7">
    <location>
        <begin position="90"/>
        <end position="114"/>
    </location>
</feature>
<organism evidence="10">
    <name type="scientific">Leptosphaeria maculans (strain JN3 / isolate v23.1.3 / race Av1-4-5-6-7-8)</name>
    <name type="common">Blackleg fungus</name>
    <name type="synonym">Phoma lingam</name>
    <dbReference type="NCBI Taxonomy" id="985895"/>
    <lineage>
        <taxon>Eukaryota</taxon>
        <taxon>Fungi</taxon>
        <taxon>Dikarya</taxon>
        <taxon>Ascomycota</taxon>
        <taxon>Pezizomycotina</taxon>
        <taxon>Dothideomycetes</taxon>
        <taxon>Pleosporomycetidae</taxon>
        <taxon>Pleosporales</taxon>
        <taxon>Pleosporineae</taxon>
        <taxon>Leptosphaeriaceae</taxon>
        <taxon>Plenodomus</taxon>
        <taxon>Plenodomus lingam/Leptosphaeria maculans species complex</taxon>
    </lineage>
</organism>
<dbReference type="PANTHER" id="PTHR33048:SF47">
    <property type="entry name" value="INTEGRAL MEMBRANE PROTEIN-RELATED"/>
    <property type="match status" value="1"/>
</dbReference>
<keyword evidence="4 7" id="KW-0472">Membrane</keyword>
<keyword evidence="3 7" id="KW-1133">Transmembrane helix</keyword>
<evidence type="ECO:0000256" key="5">
    <source>
        <dbReference type="ARBA" id="ARBA00038359"/>
    </source>
</evidence>
<dbReference type="VEuPathDB" id="FungiDB:LEMA_P071200.1"/>
<evidence type="ECO:0000256" key="1">
    <source>
        <dbReference type="ARBA" id="ARBA00004141"/>
    </source>
</evidence>
<evidence type="ECO:0000256" key="6">
    <source>
        <dbReference type="SAM" id="MobiDB-lite"/>
    </source>
</evidence>
<dbReference type="OMA" id="DLEYAHC"/>
<dbReference type="GeneID" id="13287648"/>